<evidence type="ECO:0000313" key="4">
    <source>
        <dbReference type="Proteomes" id="UP000002058"/>
    </source>
</evidence>
<feature type="region of interest" description="Disordered" evidence="1">
    <location>
        <begin position="68"/>
        <end position="90"/>
    </location>
</feature>
<evidence type="ECO:0000313" key="3">
    <source>
        <dbReference type="EMBL" id="EEP78365.1"/>
    </source>
</evidence>
<name>C4JPN9_UNCRE</name>
<dbReference type="RefSeq" id="XP_002543694.1">
    <property type="nucleotide sequence ID" value="XM_002543648.1"/>
</dbReference>
<dbReference type="GeneID" id="8439641"/>
<keyword evidence="2" id="KW-0732">Signal</keyword>
<dbReference type="OrthoDB" id="4203065at2759"/>
<proteinExistence type="predicted"/>
<reference evidence="4" key="1">
    <citation type="journal article" date="2009" name="Genome Res.">
        <title>Comparative genomic analyses of the human fungal pathogens Coccidioides and their relatives.</title>
        <authorList>
            <person name="Sharpton T.J."/>
            <person name="Stajich J.E."/>
            <person name="Rounsley S.D."/>
            <person name="Gardner M.J."/>
            <person name="Wortman J.R."/>
            <person name="Jordar V.S."/>
            <person name="Maiti R."/>
            <person name="Kodira C.D."/>
            <person name="Neafsey D.E."/>
            <person name="Zeng Q."/>
            <person name="Hung C.-Y."/>
            <person name="McMahan C."/>
            <person name="Muszewska A."/>
            <person name="Grynberg M."/>
            <person name="Mandel M.A."/>
            <person name="Kellner E.M."/>
            <person name="Barker B.M."/>
            <person name="Galgiani J.N."/>
            <person name="Orbach M.J."/>
            <person name="Kirkland T.N."/>
            <person name="Cole G.T."/>
            <person name="Henn M.R."/>
            <person name="Birren B.W."/>
            <person name="Taylor J.W."/>
        </authorList>
    </citation>
    <scope>NUCLEOTIDE SEQUENCE [LARGE SCALE GENOMIC DNA]</scope>
    <source>
        <strain evidence="4">UAMH 1704</strain>
    </source>
</reference>
<keyword evidence="4" id="KW-1185">Reference proteome</keyword>
<evidence type="ECO:0000256" key="2">
    <source>
        <dbReference type="SAM" id="SignalP"/>
    </source>
</evidence>
<sequence length="119" mass="13369">MKILGFTLLLLQAMLVCVQATTPRNLEKFTIASGSVTHSLDPSQAHDKETRTIDEDIELDPSSLIPAIAPEDLDRGNSTNRTHARDLSKRRRSCPIGLPWFLPDYQSQKLIVDILMIQE</sequence>
<dbReference type="VEuPathDB" id="FungiDB:UREG_03211"/>
<dbReference type="KEGG" id="ure:UREG_03211"/>
<dbReference type="EMBL" id="CH476616">
    <property type="protein sequence ID" value="EEP78365.1"/>
    <property type="molecule type" value="Genomic_DNA"/>
</dbReference>
<protein>
    <submittedName>
        <fullName evidence="3">Uncharacterized protein</fullName>
    </submittedName>
</protein>
<organism evidence="3 4">
    <name type="scientific">Uncinocarpus reesii (strain UAMH 1704)</name>
    <dbReference type="NCBI Taxonomy" id="336963"/>
    <lineage>
        <taxon>Eukaryota</taxon>
        <taxon>Fungi</taxon>
        <taxon>Dikarya</taxon>
        <taxon>Ascomycota</taxon>
        <taxon>Pezizomycotina</taxon>
        <taxon>Eurotiomycetes</taxon>
        <taxon>Eurotiomycetidae</taxon>
        <taxon>Onygenales</taxon>
        <taxon>Onygenaceae</taxon>
        <taxon>Uncinocarpus</taxon>
    </lineage>
</organism>
<dbReference type="HOGENOM" id="CLU_2063217_0_0_1"/>
<dbReference type="Proteomes" id="UP000002058">
    <property type="component" value="Unassembled WGS sequence"/>
</dbReference>
<gene>
    <name evidence="3" type="ORF">UREG_03211</name>
</gene>
<evidence type="ECO:0000256" key="1">
    <source>
        <dbReference type="SAM" id="MobiDB-lite"/>
    </source>
</evidence>
<dbReference type="InParanoid" id="C4JPN9"/>
<feature type="signal peptide" evidence="2">
    <location>
        <begin position="1"/>
        <end position="20"/>
    </location>
</feature>
<dbReference type="AlphaFoldDB" id="C4JPN9"/>
<accession>C4JPN9</accession>
<feature type="chain" id="PRO_5002939364" evidence="2">
    <location>
        <begin position="21"/>
        <end position="119"/>
    </location>
</feature>